<feature type="transmembrane region" description="Helical" evidence="4">
    <location>
        <begin position="215"/>
        <end position="238"/>
    </location>
</feature>
<dbReference type="InterPro" id="IPR050327">
    <property type="entry name" value="Proton-linked_MCT"/>
</dbReference>
<dbReference type="Proteomes" id="UP000319257">
    <property type="component" value="Unassembled WGS sequence"/>
</dbReference>
<dbReference type="InterPro" id="IPR011701">
    <property type="entry name" value="MFS"/>
</dbReference>
<evidence type="ECO:0008006" key="7">
    <source>
        <dbReference type="Google" id="ProtNLM"/>
    </source>
</evidence>
<dbReference type="EMBL" id="SKBQ01000109">
    <property type="protein sequence ID" value="TPX18788.1"/>
    <property type="molecule type" value="Genomic_DNA"/>
</dbReference>
<gene>
    <name evidence="5" type="ORF">E0L32_011537</name>
</gene>
<evidence type="ECO:0000313" key="6">
    <source>
        <dbReference type="Proteomes" id="UP000319257"/>
    </source>
</evidence>
<feature type="transmembrane region" description="Helical" evidence="4">
    <location>
        <begin position="145"/>
        <end position="166"/>
    </location>
</feature>
<keyword evidence="6" id="KW-1185">Reference proteome</keyword>
<dbReference type="Gene3D" id="1.20.1250.20">
    <property type="entry name" value="MFS general substrate transporter like domains"/>
    <property type="match status" value="2"/>
</dbReference>
<accession>A0A507BPP6</accession>
<dbReference type="PANTHER" id="PTHR11360:SF156">
    <property type="entry name" value="MONOCARBOXYLATE TRANSPORTER, PUTATIVE (AFU_ORTHOLOGUE AFUA_4G14260)-RELATED"/>
    <property type="match status" value="1"/>
</dbReference>
<dbReference type="GeneID" id="41978984"/>
<feature type="transmembrane region" description="Helical" evidence="4">
    <location>
        <begin position="90"/>
        <end position="108"/>
    </location>
</feature>
<evidence type="ECO:0000256" key="1">
    <source>
        <dbReference type="ARBA" id="ARBA00004141"/>
    </source>
</evidence>
<feature type="transmembrane region" description="Helical" evidence="4">
    <location>
        <begin position="178"/>
        <end position="203"/>
    </location>
</feature>
<keyword evidence="4" id="KW-0812">Transmembrane</keyword>
<keyword evidence="4" id="KW-0472">Membrane</keyword>
<protein>
    <recommendedName>
        <fullName evidence="7">Monocarboxylate transporter</fullName>
    </recommendedName>
</protein>
<dbReference type="InParanoid" id="A0A507BPP6"/>
<comment type="caution">
    <text evidence="5">The sequence shown here is derived from an EMBL/GenBank/DDBJ whole genome shotgun (WGS) entry which is preliminary data.</text>
</comment>
<reference evidence="5 6" key="1">
    <citation type="submission" date="2019-06" db="EMBL/GenBank/DDBJ databases">
        <title>Draft genome sequence of the filamentous fungus Phialemoniopsis curvata isolated from diesel fuel.</title>
        <authorList>
            <person name="Varaljay V.A."/>
            <person name="Lyon W.J."/>
            <person name="Crouch A.L."/>
            <person name="Drake C.E."/>
            <person name="Hollomon J.M."/>
            <person name="Nadeau L.J."/>
            <person name="Nunn H.S."/>
            <person name="Stevenson B.S."/>
            <person name="Bojanowski C.L."/>
            <person name="Crookes-Goodson W.J."/>
        </authorList>
    </citation>
    <scope>NUCLEOTIDE SEQUENCE [LARGE SCALE GENOMIC DNA]</scope>
    <source>
        <strain evidence="5 6">D216</strain>
    </source>
</reference>
<organism evidence="5 6">
    <name type="scientific">Thyridium curvatum</name>
    <dbReference type="NCBI Taxonomy" id="1093900"/>
    <lineage>
        <taxon>Eukaryota</taxon>
        <taxon>Fungi</taxon>
        <taxon>Dikarya</taxon>
        <taxon>Ascomycota</taxon>
        <taxon>Pezizomycotina</taxon>
        <taxon>Sordariomycetes</taxon>
        <taxon>Sordariomycetidae</taxon>
        <taxon>Thyridiales</taxon>
        <taxon>Thyridiaceae</taxon>
        <taxon>Thyridium</taxon>
    </lineage>
</organism>
<name>A0A507BPP6_9PEZI</name>
<dbReference type="OrthoDB" id="2213137at2759"/>
<feature type="transmembrane region" description="Helical" evidence="4">
    <location>
        <begin position="296"/>
        <end position="317"/>
    </location>
</feature>
<feature type="transmembrane region" description="Helical" evidence="4">
    <location>
        <begin position="329"/>
        <end position="348"/>
    </location>
</feature>
<dbReference type="PANTHER" id="PTHR11360">
    <property type="entry name" value="MONOCARBOXYLATE TRANSPORTER"/>
    <property type="match status" value="1"/>
</dbReference>
<evidence type="ECO:0000313" key="5">
    <source>
        <dbReference type="EMBL" id="TPX18788.1"/>
    </source>
</evidence>
<comment type="similarity">
    <text evidence="2">Belongs to the major facilitator superfamily. Monocarboxylate porter (TC 2.A.1.13) family.</text>
</comment>
<dbReference type="Pfam" id="PF07690">
    <property type="entry name" value="MFS_1"/>
    <property type="match status" value="1"/>
</dbReference>
<feature type="region of interest" description="Disordered" evidence="3">
    <location>
        <begin position="1"/>
        <end position="41"/>
    </location>
</feature>
<sequence length="435" mass="47061">MGTRIETIALQEPSLGHEPDQEVSRPEMSDESIRPADARNRDSSRARLSALAGNAVLQLPIWGFAMSYGVFQEYYSSNWTFAGNRDVTGIIGTTSNGVMYLSMPILFAMFTRRWAHKRQLAALCGVALTCLSFLLASFSSHVWHLVATQGVLSALGCALVYSPTTLSLGEWYSTKNRAVAYGIVLSSKNIVGSTCPFLLRALLDRYGFRMAMVSWMAITAGTGLAAIFLVTTPSTTVAQTRTSHPSTRKIPWHFLKHQTFYIYTVAIVLQSSGYGIPQTYLNTYAHDVTLLSQTTATLMLTIFNLPGIMSSSFFGYLSDNPHFRLSASTVTFISATSSAVSAFLFWGLTSPGSLGLLIMFSMTFGFFAGGYSATWGGVINEMESEAAERNEAIDTGMVYGLLNGARGVGYASRQCLVAGGCYGGAKGDFSAEADN</sequence>
<dbReference type="AlphaFoldDB" id="A0A507BPP6"/>
<feature type="transmembrane region" description="Helical" evidence="4">
    <location>
        <begin position="259"/>
        <end position="276"/>
    </location>
</feature>
<dbReference type="GO" id="GO:0022857">
    <property type="term" value="F:transmembrane transporter activity"/>
    <property type="evidence" value="ECO:0007669"/>
    <property type="project" value="InterPro"/>
</dbReference>
<feature type="transmembrane region" description="Helical" evidence="4">
    <location>
        <begin position="48"/>
        <end position="70"/>
    </location>
</feature>
<dbReference type="GO" id="GO:0016020">
    <property type="term" value="C:membrane"/>
    <property type="evidence" value="ECO:0007669"/>
    <property type="project" value="UniProtKB-SubCell"/>
</dbReference>
<dbReference type="SUPFAM" id="SSF103473">
    <property type="entry name" value="MFS general substrate transporter"/>
    <property type="match status" value="1"/>
</dbReference>
<evidence type="ECO:0000256" key="2">
    <source>
        <dbReference type="ARBA" id="ARBA00006727"/>
    </source>
</evidence>
<feature type="transmembrane region" description="Helical" evidence="4">
    <location>
        <begin position="120"/>
        <end position="139"/>
    </location>
</feature>
<feature type="transmembrane region" description="Helical" evidence="4">
    <location>
        <begin position="354"/>
        <end position="373"/>
    </location>
</feature>
<dbReference type="RefSeq" id="XP_031000499.1">
    <property type="nucleotide sequence ID" value="XM_031134277.1"/>
</dbReference>
<evidence type="ECO:0000256" key="3">
    <source>
        <dbReference type="SAM" id="MobiDB-lite"/>
    </source>
</evidence>
<keyword evidence="4" id="KW-1133">Transmembrane helix</keyword>
<comment type="subcellular location">
    <subcellularLocation>
        <location evidence="1">Membrane</location>
        <topology evidence="1">Multi-pass membrane protein</topology>
    </subcellularLocation>
</comment>
<evidence type="ECO:0000256" key="4">
    <source>
        <dbReference type="SAM" id="Phobius"/>
    </source>
</evidence>
<dbReference type="InterPro" id="IPR036259">
    <property type="entry name" value="MFS_trans_sf"/>
</dbReference>
<proteinExistence type="inferred from homology"/>
<feature type="compositionally biased region" description="Basic and acidic residues" evidence="3">
    <location>
        <begin position="15"/>
        <end position="41"/>
    </location>
</feature>